<keyword evidence="2" id="KW-1185">Reference proteome</keyword>
<comment type="caution">
    <text evidence="1">The sequence shown here is derived from an EMBL/GenBank/DDBJ whole genome shotgun (WGS) entry which is preliminary data.</text>
</comment>
<organism evidence="1 2">
    <name type="scientific">Gellertiella hungarica</name>
    <dbReference type="NCBI Taxonomy" id="1572859"/>
    <lineage>
        <taxon>Bacteria</taxon>
        <taxon>Pseudomonadati</taxon>
        <taxon>Pseudomonadota</taxon>
        <taxon>Alphaproteobacteria</taxon>
        <taxon>Hyphomicrobiales</taxon>
        <taxon>Rhizobiaceae</taxon>
        <taxon>Gellertiella</taxon>
    </lineage>
</organism>
<dbReference type="Proteomes" id="UP000528286">
    <property type="component" value="Unassembled WGS sequence"/>
</dbReference>
<dbReference type="AlphaFoldDB" id="A0A7W6J3H0"/>
<name>A0A7W6J3H0_9HYPH</name>
<evidence type="ECO:0000313" key="2">
    <source>
        <dbReference type="Proteomes" id="UP000528286"/>
    </source>
</evidence>
<dbReference type="EMBL" id="JACIEZ010000002">
    <property type="protein sequence ID" value="MBB4064069.1"/>
    <property type="molecule type" value="Genomic_DNA"/>
</dbReference>
<gene>
    <name evidence="1" type="ORF">GGR23_001246</name>
</gene>
<accession>A0A7W6J3H0</accession>
<dbReference type="RefSeq" id="WP_183365310.1">
    <property type="nucleotide sequence ID" value="NZ_JACIEZ010000002.1"/>
</dbReference>
<reference evidence="1 2" key="1">
    <citation type="submission" date="2020-08" db="EMBL/GenBank/DDBJ databases">
        <title>Genomic Encyclopedia of Type Strains, Phase IV (KMG-IV): sequencing the most valuable type-strain genomes for metagenomic binning, comparative biology and taxonomic classification.</title>
        <authorList>
            <person name="Goeker M."/>
        </authorList>
    </citation>
    <scope>NUCLEOTIDE SEQUENCE [LARGE SCALE GENOMIC DNA]</scope>
    <source>
        <strain evidence="1 2">DSM 29853</strain>
    </source>
</reference>
<proteinExistence type="predicted"/>
<sequence>MYYAYAFNREGEIVGQAEGQNGGKIVMSLFRTLRNDATKRTGWIYDLTEVDEATEHTLDVYISARPYDGDLAAWLSEDTDLLGPVLLKPAEHCMAWQRHLRRCESEFWRSAFTDDEIFEAQLNTQCEHVTL</sequence>
<evidence type="ECO:0000313" key="1">
    <source>
        <dbReference type="EMBL" id="MBB4064069.1"/>
    </source>
</evidence>
<protein>
    <submittedName>
        <fullName evidence="1">Uncharacterized protein</fullName>
    </submittedName>
</protein>